<dbReference type="Pfam" id="PF06695">
    <property type="entry name" value="Sm_multidrug_ex"/>
    <property type="match status" value="1"/>
</dbReference>
<dbReference type="PANTHER" id="PTHR36007">
    <property type="entry name" value="TRANSPORT PROTEIN-RELATED"/>
    <property type="match status" value="1"/>
</dbReference>
<gene>
    <name evidence="2" type="ORF">ENX77_08010</name>
</gene>
<evidence type="ECO:0000256" key="1">
    <source>
        <dbReference type="SAM" id="Phobius"/>
    </source>
</evidence>
<reference evidence="2" key="1">
    <citation type="journal article" date="2020" name="mSystems">
        <title>Genome- and Community-Level Interaction Insights into Carbon Utilization and Element Cycling Functions of Hydrothermarchaeota in Hydrothermal Sediment.</title>
        <authorList>
            <person name="Zhou Z."/>
            <person name="Liu Y."/>
            <person name="Xu W."/>
            <person name="Pan J."/>
            <person name="Luo Z.H."/>
            <person name="Li M."/>
        </authorList>
    </citation>
    <scope>NUCLEOTIDE SEQUENCE [LARGE SCALE GENOMIC DNA]</scope>
    <source>
        <strain evidence="2">SpSt-97</strain>
    </source>
</reference>
<name>A0A7C3YFH1_9EURY</name>
<feature type="transmembrane region" description="Helical" evidence="1">
    <location>
        <begin position="113"/>
        <end position="135"/>
    </location>
</feature>
<keyword evidence="1" id="KW-0812">Transmembrane</keyword>
<comment type="caution">
    <text evidence="2">The sequence shown here is derived from an EMBL/GenBank/DDBJ whole genome shotgun (WGS) entry which is preliminary data.</text>
</comment>
<dbReference type="PANTHER" id="PTHR36007:SF2">
    <property type="entry name" value="TRANSPORT PROTEIN-RELATED"/>
    <property type="match status" value="1"/>
</dbReference>
<keyword evidence="1" id="KW-0472">Membrane</keyword>
<protein>
    <submittedName>
        <fullName evidence="2">Ligand-binding protein SH3</fullName>
    </submittedName>
</protein>
<dbReference type="AlphaFoldDB" id="A0A7C3YFH1"/>
<proteinExistence type="predicted"/>
<dbReference type="EMBL" id="DTPI01000037">
    <property type="protein sequence ID" value="HGE67038.1"/>
    <property type="molecule type" value="Genomic_DNA"/>
</dbReference>
<dbReference type="InterPro" id="IPR009577">
    <property type="entry name" value="Sm_multidrug_ex"/>
</dbReference>
<keyword evidence="1" id="KW-1133">Transmembrane helix</keyword>
<organism evidence="2">
    <name type="scientific">Geoglobus ahangari</name>
    <dbReference type="NCBI Taxonomy" id="113653"/>
    <lineage>
        <taxon>Archaea</taxon>
        <taxon>Methanobacteriati</taxon>
        <taxon>Methanobacteriota</taxon>
        <taxon>Archaeoglobi</taxon>
        <taxon>Archaeoglobales</taxon>
        <taxon>Archaeoglobaceae</taxon>
        <taxon>Geoglobus</taxon>
    </lineage>
</organism>
<feature type="transmembrane region" description="Helical" evidence="1">
    <location>
        <begin position="24"/>
        <end position="43"/>
    </location>
</feature>
<accession>A0A7C3YFH1</accession>
<feature type="transmembrane region" description="Helical" evidence="1">
    <location>
        <begin position="79"/>
        <end position="107"/>
    </location>
</feature>
<evidence type="ECO:0000313" key="2">
    <source>
        <dbReference type="EMBL" id="HGE67038.1"/>
    </source>
</evidence>
<sequence length="152" mass="16952">MFPLSELRGAIPYAALMNVNPLEAYLLAVIGNFLPIPLLLLILHKAETLIRRIPILGDAYSFFVRRVEKKRKIVEKYGYLGLTLFVAVPLPITGAWTGSLIAFLMHLDRKKSMVFIFMGILIAGLIVLTVTYGIFGITKMLPLYLITSASIL</sequence>